<evidence type="ECO:0000313" key="1">
    <source>
        <dbReference type="EMBL" id="KAF7809367.1"/>
    </source>
</evidence>
<dbReference type="EMBL" id="JAAIUW010000011">
    <property type="protein sequence ID" value="KAF7809367.1"/>
    <property type="molecule type" value="Genomic_DNA"/>
</dbReference>
<accession>A0A834ST63</accession>
<sequence length="43" mass="4880">MEYGRQVNGGKSFQQLFMVDLYVNQGDIEAVIMEELCQVLILG</sequence>
<reference evidence="1" key="1">
    <citation type="submission" date="2020-09" db="EMBL/GenBank/DDBJ databases">
        <title>Genome-Enabled Discovery of Anthraquinone Biosynthesis in Senna tora.</title>
        <authorList>
            <person name="Kang S.-H."/>
            <person name="Pandey R.P."/>
            <person name="Lee C.-M."/>
            <person name="Sim J.-S."/>
            <person name="Jeong J.-T."/>
            <person name="Choi B.-S."/>
            <person name="Jung M."/>
            <person name="Ginzburg D."/>
            <person name="Zhao K."/>
            <person name="Won S.Y."/>
            <person name="Oh T.-J."/>
            <person name="Yu Y."/>
            <person name="Kim N.-H."/>
            <person name="Lee O.R."/>
            <person name="Lee T.-H."/>
            <person name="Bashyal P."/>
            <person name="Kim T.-S."/>
            <person name="Lee W.-H."/>
            <person name="Kawkins C."/>
            <person name="Kim C.-K."/>
            <person name="Kim J.S."/>
            <person name="Ahn B.O."/>
            <person name="Rhee S.Y."/>
            <person name="Sohng J.K."/>
        </authorList>
    </citation>
    <scope>NUCLEOTIDE SEQUENCE</scope>
    <source>
        <tissue evidence="1">Leaf</tissue>
    </source>
</reference>
<evidence type="ECO:0000313" key="2">
    <source>
        <dbReference type="Proteomes" id="UP000634136"/>
    </source>
</evidence>
<dbReference type="AlphaFoldDB" id="A0A834ST63"/>
<protein>
    <submittedName>
        <fullName evidence="1">Uncharacterized protein</fullName>
    </submittedName>
</protein>
<comment type="caution">
    <text evidence="1">The sequence shown here is derived from an EMBL/GenBank/DDBJ whole genome shotgun (WGS) entry which is preliminary data.</text>
</comment>
<organism evidence="1 2">
    <name type="scientific">Senna tora</name>
    <dbReference type="NCBI Taxonomy" id="362788"/>
    <lineage>
        <taxon>Eukaryota</taxon>
        <taxon>Viridiplantae</taxon>
        <taxon>Streptophyta</taxon>
        <taxon>Embryophyta</taxon>
        <taxon>Tracheophyta</taxon>
        <taxon>Spermatophyta</taxon>
        <taxon>Magnoliopsida</taxon>
        <taxon>eudicotyledons</taxon>
        <taxon>Gunneridae</taxon>
        <taxon>Pentapetalae</taxon>
        <taxon>rosids</taxon>
        <taxon>fabids</taxon>
        <taxon>Fabales</taxon>
        <taxon>Fabaceae</taxon>
        <taxon>Caesalpinioideae</taxon>
        <taxon>Cassia clade</taxon>
        <taxon>Senna</taxon>
    </lineage>
</organism>
<proteinExistence type="predicted"/>
<dbReference type="Proteomes" id="UP000634136">
    <property type="component" value="Unassembled WGS sequence"/>
</dbReference>
<keyword evidence="2" id="KW-1185">Reference proteome</keyword>
<gene>
    <name evidence="1" type="ORF">G2W53_036110</name>
</gene>
<name>A0A834ST63_9FABA</name>